<feature type="region of interest" description="Disordered" evidence="1">
    <location>
        <begin position="477"/>
        <end position="498"/>
    </location>
</feature>
<evidence type="ECO:0000313" key="4">
    <source>
        <dbReference type="Proteomes" id="UP000325577"/>
    </source>
</evidence>
<name>A0A5J5C190_9ASTE</name>
<feature type="domain" description="Meiosis-specific protein ASY3-like coiled-coil" evidence="2">
    <location>
        <begin position="1"/>
        <end position="537"/>
    </location>
</feature>
<proteinExistence type="predicted"/>
<dbReference type="OrthoDB" id="751607at2759"/>
<dbReference type="EMBL" id="CM018031">
    <property type="protein sequence ID" value="KAA8549009.1"/>
    <property type="molecule type" value="Genomic_DNA"/>
</dbReference>
<dbReference type="AlphaFoldDB" id="A0A5J5C190"/>
<feature type="region of interest" description="Disordered" evidence="1">
    <location>
        <begin position="514"/>
        <end position="567"/>
    </location>
</feature>
<accession>A0A5J5C190</accession>
<evidence type="ECO:0000256" key="1">
    <source>
        <dbReference type="SAM" id="MobiDB-lite"/>
    </source>
</evidence>
<reference evidence="3 4" key="1">
    <citation type="submission" date="2019-09" db="EMBL/GenBank/DDBJ databases">
        <title>A chromosome-level genome assembly of the Chinese tupelo Nyssa sinensis.</title>
        <authorList>
            <person name="Yang X."/>
            <person name="Kang M."/>
            <person name="Yang Y."/>
            <person name="Xiong H."/>
            <person name="Wang M."/>
            <person name="Zhang Z."/>
            <person name="Wang Z."/>
            <person name="Wu H."/>
            <person name="Ma T."/>
            <person name="Liu J."/>
            <person name="Xi Z."/>
        </authorList>
    </citation>
    <scope>NUCLEOTIDE SEQUENCE [LARGE SCALE GENOMIC DNA]</scope>
    <source>
        <strain evidence="3">J267</strain>
        <tissue evidence="3">Leaf</tissue>
    </source>
</reference>
<protein>
    <recommendedName>
        <fullName evidence="2">Meiosis-specific protein ASY3-like coiled-coil domain-containing protein</fullName>
    </recommendedName>
</protein>
<dbReference type="GO" id="GO:0051321">
    <property type="term" value="P:meiotic cell cycle"/>
    <property type="evidence" value="ECO:0007669"/>
    <property type="project" value="InterPro"/>
</dbReference>
<dbReference type="InterPro" id="IPR037731">
    <property type="entry name" value="ASY3-like"/>
</dbReference>
<organism evidence="3 4">
    <name type="scientific">Nyssa sinensis</name>
    <dbReference type="NCBI Taxonomy" id="561372"/>
    <lineage>
        <taxon>Eukaryota</taxon>
        <taxon>Viridiplantae</taxon>
        <taxon>Streptophyta</taxon>
        <taxon>Embryophyta</taxon>
        <taxon>Tracheophyta</taxon>
        <taxon>Spermatophyta</taxon>
        <taxon>Magnoliopsida</taxon>
        <taxon>eudicotyledons</taxon>
        <taxon>Gunneridae</taxon>
        <taxon>Pentapetalae</taxon>
        <taxon>asterids</taxon>
        <taxon>Cornales</taxon>
        <taxon>Nyssaceae</taxon>
        <taxon>Nyssa</taxon>
    </lineage>
</organism>
<dbReference type="InterPro" id="IPR046845">
    <property type="entry name" value="ASY3-like_CC"/>
</dbReference>
<sequence>MVDSLGKTRPKTTKKDAATVATTQKLTSRKGNYMEDRNHGEVVLAANIGKQSEASEKETSPWVSIKSFEQNTQISEHYAKRTPNLPAASGMHNAFDGGKAASTAYSVQFFANQTLVLQSGDGKQKKFKKVTSGKKRGKDLAAERVEEFSFATAQEVLVPEEEVVKDKTKRTEKSSEALRMKLWEILGTVSSPNKQFSNTQAPEVGANNLPLEQKIDKNGKHVVKHKQYSDTIESDAESHDNTIRKPVTRSLIRKRAPAKEQLHKIKNVPSLSCKQNPLEKNILSFEEGGSGRLHGAVNGGSSIYKGNERESSQTEPHQICFAERDNADDIQQATDASKATTPAEKISSLGNKIGGFHSCPPEKNSEFVEPGLGIQRNDSPRSPVMKMANQLGDINSPTLPGHGDQQEDFANPSLKNIMDPQSDLQSPTFEMRTTIKSSSPGSLPNSNQKELGNCSPVERVFNIEKICSFKSLLTSKPDCYKPNMETESSDDERELEDSPVMQSVLIVEEKDFENRLSISSSEETDSEGSEEGSPINEDRRETESLTTEIISSKGEESNRFQVPSEQNQEDGLTSAIIHFSLALERLKSKMMSVTSNKSAEILMSVAEGIHLQLQNAESQIQTDVGKLTSLRLPLQPVPSITYAYYPFVHEQQEQLKLIHEKFKEEVRQYIQDCRSTLEGLEAHQTEFKGTVEKQKASHRKLLLQAEEVTEIQLNDAQRRIAAVHKLARKKMLQVKNVIAECLKEGILS</sequence>
<evidence type="ECO:0000259" key="2">
    <source>
        <dbReference type="Pfam" id="PF20435"/>
    </source>
</evidence>
<feature type="region of interest" description="Disordered" evidence="1">
    <location>
        <begin position="1"/>
        <end position="38"/>
    </location>
</feature>
<feature type="compositionally biased region" description="Acidic residues" evidence="1">
    <location>
        <begin position="487"/>
        <end position="497"/>
    </location>
</feature>
<gene>
    <name evidence="3" type="ORF">F0562_000693</name>
</gene>
<keyword evidence="4" id="KW-1185">Reference proteome</keyword>
<feature type="domain" description="Meiosis-specific protein ASY3-like coiled-coil" evidence="2">
    <location>
        <begin position="555"/>
        <end position="744"/>
    </location>
</feature>
<evidence type="ECO:0000313" key="3">
    <source>
        <dbReference type="EMBL" id="KAA8549009.1"/>
    </source>
</evidence>
<dbReference type="PANTHER" id="PTHR36027">
    <property type="entry name" value="MEIOSIS-SPECIFIC PROTEIN ASY3"/>
    <property type="match status" value="1"/>
</dbReference>
<dbReference type="Pfam" id="PF20435">
    <property type="entry name" value="ASY3-like"/>
    <property type="match status" value="2"/>
</dbReference>
<dbReference type="PANTHER" id="PTHR36027:SF1">
    <property type="entry name" value="MEIOSIS-SPECIFIC PROTEIN ASY3"/>
    <property type="match status" value="1"/>
</dbReference>
<dbReference type="Proteomes" id="UP000325577">
    <property type="component" value="Linkage Group LG0"/>
</dbReference>